<feature type="domain" description="HTH merR-type" evidence="2">
    <location>
        <begin position="1"/>
        <end position="70"/>
    </location>
</feature>
<accession>A0ABX0T6W8</accession>
<protein>
    <submittedName>
        <fullName evidence="3">DNA-binding transcriptional MerR regulator</fullName>
    </submittedName>
</protein>
<sequence length="214" mass="22766">MRISELAREAATPLTAVKYYQREGLLPAGEKTAPNQTAYDRRHVERVRLVRALLETGGLSIAVTKQVLAVLDTDDAPLAEVFEVAQYAITDSRSPETPASRAARARIEDRVTAAGWCATTDNPGHETAARALDGLATIGFDAPDDYLDAYMTAAATAARADVAALQSRDGRDAIAELMVIGTVLGDPLFAGLRRIAQQDATHDVFPVATDGATS</sequence>
<evidence type="ECO:0000313" key="4">
    <source>
        <dbReference type="Proteomes" id="UP001318300"/>
    </source>
</evidence>
<evidence type="ECO:0000313" key="3">
    <source>
        <dbReference type="EMBL" id="NII39909.1"/>
    </source>
</evidence>
<name>A0ABX0T6W8_9MICO</name>
<dbReference type="PRINTS" id="PR00040">
    <property type="entry name" value="HTHMERR"/>
</dbReference>
<reference evidence="3 4" key="1">
    <citation type="submission" date="2020-03" db="EMBL/GenBank/DDBJ databases">
        <title>Above-ground endophytic microbial communities from plants in different locations in the United States.</title>
        <authorList>
            <person name="Frank C."/>
        </authorList>
    </citation>
    <scope>NUCLEOTIDE SEQUENCE [LARGE SCALE GENOMIC DNA]</scope>
    <source>
        <strain evidence="3 4">WW7</strain>
    </source>
</reference>
<dbReference type="PANTHER" id="PTHR30204">
    <property type="entry name" value="REDOX-CYCLING DRUG-SENSING TRANSCRIPTIONAL ACTIVATOR SOXR"/>
    <property type="match status" value="1"/>
</dbReference>
<dbReference type="InterPro" id="IPR047057">
    <property type="entry name" value="MerR_fam"/>
</dbReference>
<keyword evidence="4" id="KW-1185">Reference proteome</keyword>
<comment type="caution">
    <text evidence="3">The sequence shown here is derived from an EMBL/GenBank/DDBJ whole genome shotgun (WGS) entry which is preliminary data.</text>
</comment>
<dbReference type="SUPFAM" id="SSF46955">
    <property type="entry name" value="Putative DNA-binding domain"/>
    <property type="match status" value="1"/>
</dbReference>
<organism evidence="3 4">
    <name type="scientific">Curtobacterium salicis</name>
    <dbReference type="NCBI Taxonomy" id="1779862"/>
    <lineage>
        <taxon>Bacteria</taxon>
        <taxon>Bacillati</taxon>
        <taxon>Actinomycetota</taxon>
        <taxon>Actinomycetes</taxon>
        <taxon>Micrococcales</taxon>
        <taxon>Microbacteriaceae</taxon>
        <taxon>Curtobacterium</taxon>
    </lineage>
</organism>
<dbReference type="InterPro" id="IPR000551">
    <property type="entry name" value="MerR-type_HTH_dom"/>
</dbReference>
<gene>
    <name evidence="3" type="ORF">E9228_000528</name>
</gene>
<dbReference type="SMART" id="SM00422">
    <property type="entry name" value="HTH_MERR"/>
    <property type="match status" value="1"/>
</dbReference>
<evidence type="ECO:0000256" key="1">
    <source>
        <dbReference type="ARBA" id="ARBA00023125"/>
    </source>
</evidence>
<evidence type="ECO:0000259" key="2">
    <source>
        <dbReference type="PROSITE" id="PS50937"/>
    </source>
</evidence>
<keyword evidence="1 3" id="KW-0238">DNA-binding</keyword>
<dbReference type="EMBL" id="JAAOYO010000001">
    <property type="protein sequence ID" value="NII39909.1"/>
    <property type="molecule type" value="Genomic_DNA"/>
</dbReference>
<dbReference type="PANTHER" id="PTHR30204:SF98">
    <property type="entry name" value="HTH-TYPE TRANSCRIPTIONAL REGULATOR ADHR"/>
    <property type="match status" value="1"/>
</dbReference>
<dbReference type="Proteomes" id="UP001318300">
    <property type="component" value="Unassembled WGS sequence"/>
</dbReference>
<dbReference type="PROSITE" id="PS50937">
    <property type="entry name" value="HTH_MERR_2"/>
    <property type="match status" value="1"/>
</dbReference>
<dbReference type="InterPro" id="IPR009061">
    <property type="entry name" value="DNA-bd_dom_put_sf"/>
</dbReference>
<proteinExistence type="predicted"/>
<dbReference type="Pfam" id="PF13411">
    <property type="entry name" value="MerR_1"/>
    <property type="match status" value="1"/>
</dbReference>
<dbReference type="Gene3D" id="1.10.1660.10">
    <property type="match status" value="1"/>
</dbReference>
<dbReference type="RefSeq" id="WP_166779036.1">
    <property type="nucleotide sequence ID" value="NZ_JAAOYO010000001.1"/>
</dbReference>
<dbReference type="GO" id="GO:0003677">
    <property type="term" value="F:DNA binding"/>
    <property type="evidence" value="ECO:0007669"/>
    <property type="project" value="UniProtKB-KW"/>
</dbReference>